<dbReference type="Proteomes" id="UP000837932">
    <property type="component" value="Unassembled WGS sequence"/>
</dbReference>
<protein>
    <submittedName>
        <fullName evidence="2">Uncharacterized protein</fullName>
    </submittedName>
</protein>
<reference evidence="2" key="1">
    <citation type="submission" date="2021-12" db="EMBL/GenBank/DDBJ databases">
        <authorList>
            <person name="Rodrigo-Torres L."/>
            <person name="Arahal R. D."/>
            <person name="Lucena T."/>
        </authorList>
    </citation>
    <scope>NUCLEOTIDE SEQUENCE</scope>
    <source>
        <strain evidence="2">CECT 8858</strain>
    </source>
</reference>
<sequence>MFELVVQTTEYVTVIGEIPVFIGVIVTVDVVALLAVELHNNVPPAQPVAVKVVDAPLHNWKSIGKLTVGFAVTVTTPVEVAVQLLLFVHVAT</sequence>
<keyword evidence="1" id="KW-1133">Transmembrane helix</keyword>
<keyword evidence="1" id="KW-0472">Membrane</keyword>
<feature type="transmembrane region" description="Helical" evidence="1">
    <location>
        <begin position="12"/>
        <end position="36"/>
    </location>
</feature>
<proteinExistence type="predicted"/>
<organism evidence="2 3">
    <name type="scientific">Emticicia aquatica</name>
    <dbReference type="NCBI Taxonomy" id="1681835"/>
    <lineage>
        <taxon>Bacteria</taxon>
        <taxon>Pseudomonadati</taxon>
        <taxon>Bacteroidota</taxon>
        <taxon>Cytophagia</taxon>
        <taxon>Cytophagales</taxon>
        <taxon>Leadbetterellaceae</taxon>
        <taxon>Emticicia</taxon>
    </lineage>
</organism>
<comment type="caution">
    <text evidence="2">The sequence shown here is derived from an EMBL/GenBank/DDBJ whole genome shotgun (WGS) entry which is preliminary data.</text>
</comment>
<keyword evidence="3" id="KW-1185">Reference proteome</keyword>
<accession>A0ABN8EZ91</accession>
<dbReference type="EMBL" id="CAKLPY010000014">
    <property type="protein sequence ID" value="CAH0998066.1"/>
    <property type="molecule type" value="Genomic_DNA"/>
</dbReference>
<keyword evidence="1" id="KW-0812">Transmembrane</keyword>
<name>A0ABN8EZ91_9BACT</name>
<evidence type="ECO:0000313" key="2">
    <source>
        <dbReference type="EMBL" id="CAH0998066.1"/>
    </source>
</evidence>
<evidence type="ECO:0000256" key="1">
    <source>
        <dbReference type="SAM" id="Phobius"/>
    </source>
</evidence>
<gene>
    <name evidence="2" type="ORF">EMA8858_04201</name>
</gene>
<evidence type="ECO:0000313" key="3">
    <source>
        <dbReference type="Proteomes" id="UP000837932"/>
    </source>
</evidence>